<dbReference type="EMBL" id="JACXVP010000012">
    <property type="protein sequence ID" value="KAG5571780.1"/>
    <property type="molecule type" value="Genomic_DNA"/>
</dbReference>
<keyword evidence="2" id="KW-1185">Reference proteome</keyword>
<comment type="caution">
    <text evidence="1">The sequence shown here is derived from an EMBL/GenBank/DDBJ whole genome shotgun (WGS) entry which is preliminary data.</text>
</comment>
<dbReference type="OrthoDB" id="1303650at2759"/>
<name>A0A9J5W965_SOLCO</name>
<dbReference type="PANTHER" id="PTHR48449:SF1">
    <property type="entry name" value="DUF1985 DOMAIN-CONTAINING PROTEIN"/>
    <property type="match status" value="1"/>
</dbReference>
<sequence length="281" mass="33402">MAKDVNNNIPLKLVKLSEDIESFNNYPWGHDNYKLTVKYLLDPFSPKTNNLFGFQWDFMAWAFEVIPHLRHQVTAKKEILSPRILRWLRAKNVKNPLDLFNPPHDAYIDEILSLMRERHLRYPEYYDSIDRIMDLNFSINFKQRSIRPYPGGMHWIGAKRILTVMNLNKTHFVTIEILLYKGRIHVYDCNLMGMEHDKFLTFIQPVFELLPSLLKQSRIMKHLSDKFLNEPWEFEVRLEPMVKITTKPRAGHIHLHLSSIFLPTQQFNLPKPCCVTMQLVE</sequence>
<gene>
    <name evidence="1" type="ORF">H5410_061546</name>
</gene>
<evidence type="ECO:0008006" key="3">
    <source>
        <dbReference type="Google" id="ProtNLM"/>
    </source>
</evidence>
<evidence type="ECO:0000313" key="1">
    <source>
        <dbReference type="EMBL" id="KAG5571780.1"/>
    </source>
</evidence>
<evidence type="ECO:0000313" key="2">
    <source>
        <dbReference type="Proteomes" id="UP000824120"/>
    </source>
</evidence>
<dbReference type="Proteomes" id="UP000824120">
    <property type="component" value="Chromosome 12"/>
</dbReference>
<dbReference type="AlphaFoldDB" id="A0A9J5W965"/>
<dbReference type="PANTHER" id="PTHR48449">
    <property type="entry name" value="DUF1985 DOMAIN-CONTAINING PROTEIN"/>
    <property type="match status" value="1"/>
</dbReference>
<reference evidence="1 2" key="1">
    <citation type="submission" date="2020-09" db="EMBL/GenBank/DDBJ databases">
        <title>De no assembly of potato wild relative species, Solanum commersonii.</title>
        <authorList>
            <person name="Cho K."/>
        </authorList>
    </citation>
    <scope>NUCLEOTIDE SEQUENCE [LARGE SCALE GENOMIC DNA]</scope>
    <source>
        <strain evidence="1">LZ3.2</strain>
        <tissue evidence="1">Leaf</tissue>
    </source>
</reference>
<protein>
    <recommendedName>
        <fullName evidence="3">Ubiquitin-like protease family profile domain-containing protein</fullName>
    </recommendedName>
</protein>
<organism evidence="1 2">
    <name type="scientific">Solanum commersonii</name>
    <name type="common">Commerson's wild potato</name>
    <name type="synonym">Commerson's nightshade</name>
    <dbReference type="NCBI Taxonomy" id="4109"/>
    <lineage>
        <taxon>Eukaryota</taxon>
        <taxon>Viridiplantae</taxon>
        <taxon>Streptophyta</taxon>
        <taxon>Embryophyta</taxon>
        <taxon>Tracheophyta</taxon>
        <taxon>Spermatophyta</taxon>
        <taxon>Magnoliopsida</taxon>
        <taxon>eudicotyledons</taxon>
        <taxon>Gunneridae</taxon>
        <taxon>Pentapetalae</taxon>
        <taxon>asterids</taxon>
        <taxon>lamiids</taxon>
        <taxon>Solanales</taxon>
        <taxon>Solanaceae</taxon>
        <taxon>Solanoideae</taxon>
        <taxon>Solaneae</taxon>
        <taxon>Solanum</taxon>
    </lineage>
</organism>
<proteinExistence type="predicted"/>
<accession>A0A9J5W965</accession>